<protein>
    <submittedName>
        <fullName evidence="1">Uncharacterized protein</fullName>
    </submittedName>
</protein>
<dbReference type="EMBL" id="GGEC01039645">
    <property type="protein sequence ID" value="MBX20129.1"/>
    <property type="molecule type" value="Transcribed_RNA"/>
</dbReference>
<name>A0A2P2LQ84_RHIMU</name>
<dbReference type="AlphaFoldDB" id="A0A2P2LQ84"/>
<organism evidence="1">
    <name type="scientific">Rhizophora mucronata</name>
    <name type="common">Asiatic mangrove</name>
    <dbReference type="NCBI Taxonomy" id="61149"/>
    <lineage>
        <taxon>Eukaryota</taxon>
        <taxon>Viridiplantae</taxon>
        <taxon>Streptophyta</taxon>
        <taxon>Embryophyta</taxon>
        <taxon>Tracheophyta</taxon>
        <taxon>Spermatophyta</taxon>
        <taxon>Magnoliopsida</taxon>
        <taxon>eudicotyledons</taxon>
        <taxon>Gunneridae</taxon>
        <taxon>Pentapetalae</taxon>
        <taxon>rosids</taxon>
        <taxon>fabids</taxon>
        <taxon>Malpighiales</taxon>
        <taxon>Rhizophoraceae</taxon>
        <taxon>Rhizophora</taxon>
    </lineage>
</organism>
<sequence length="43" mass="5025">MSRYLVPSHHHYPALPRIQFMAIRRSMSCMLHITTIIQICSPS</sequence>
<reference evidence="1" key="1">
    <citation type="submission" date="2018-02" db="EMBL/GenBank/DDBJ databases">
        <title>Rhizophora mucronata_Transcriptome.</title>
        <authorList>
            <person name="Meera S.P."/>
            <person name="Sreeshan A."/>
            <person name="Augustine A."/>
        </authorList>
    </citation>
    <scope>NUCLEOTIDE SEQUENCE</scope>
    <source>
        <tissue evidence="1">Leaf</tissue>
    </source>
</reference>
<evidence type="ECO:0000313" key="1">
    <source>
        <dbReference type="EMBL" id="MBX20129.1"/>
    </source>
</evidence>
<accession>A0A2P2LQ84</accession>
<proteinExistence type="predicted"/>